<evidence type="ECO:0000313" key="7">
    <source>
        <dbReference type="Proteomes" id="UP000002640"/>
    </source>
</evidence>
<dbReference type="Pfam" id="PF00400">
    <property type="entry name" value="WD40"/>
    <property type="match status" value="1"/>
</dbReference>
<dbReference type="GO" id="GO:0030674">
    <property type="term" value="F:protein-macromolecule adaptor activity"/>
    <property type="evidence" value="ECO:0007669"/>
    <property type="project" value="TreeGrafter"/>
</dbReference>
<dbReference type="GO" id="GO:0005737">
    <property type="term" value="C:cytoplasm"/>
    <property type="evidence" value="ECO:0007669"/>
    <property type="project" value="TreeGrafter"/>
</dbReference>
<dbReference type="KEGG" id="psoj:PHYSODRAFT_483980"/>
<dbReference type="OMA" id="TEVCTND"/>
<evidence type="ECO:0000256" key="1">
    <source>
        <dbReference type="ARBA" id="ARBA00009257"/>
    </source>
</evidence>
<dbReference type="Pfam" id="PF02985">
    <property type="entry name" value="HEAT"/>
    <property type="match status" value="1"/>
</dbReference>
<dbReference type="GO" id="GO:0009267">
    <property type="term" value="P:cellular response to starvation"/>
    <property type="evidence" value="ECO:0007669"/>
    <property type="project" value="TreeGrafter"/>
</dbReference>
<dbReference type="InterPro" id="IPR016024">
    <property type="entry name" value="ARM-type_fold"/>
</dbReference>
<dbReference type="InterPro" id="IPR015943">
    <property type="entry name" value="WD40/YVTN_repeat-like_dom_sf"/>
</dbReference>
<dbReference type="GO" id="GO:0031929">
    <property type="term" value="P:TOR signaling"/>
    <property type="evidence" value="ECO:0007669"/>
    <property type="project" value="InterPro"/>
</dbReference>
<dbReference type="InterPro" id="IPR004083">
    <property type="entry name" value="Raptor"/>
</dbReference>
<sequence>MVVTSQAPGFASPRVTTATNGYDPLSVNGSRPTERAGGLRFAQDAEKRKPTDKEDELPKPVEIVPWRMRERMKTMDVALVLCLNIGTDPPDVEKSTPCARKECWVDPFSMPPKKAIETIGNTLQSQYERWQPRARYKQSLDPTVEKIRELCVNRRRLAKHDRVLFHYNGHGVPRPTQNGEVWVFNKSYTQYIPLLVYDLQSWVGTPSIYVFDCSAAGVLLSHFSTPPTTTTQSHGRNASPSANEAIVLAACAADELLPMNPELCADVFTSCLTTPITVALRWFISQNELSMAHLDASFIERIPGKLTDRKTPLGELNWIFTAITDTIAWNMLPRELFQKLFRQDLLVASLFRNFLLAERIMKSEGCSPCSLPALPPTNHHSLWRSWDLAAEVCLNQLYKLSNPYPNVDMSFQPSRFFAEQLTAFEVWLQFGSSEKAPPQQLPMVLQVLLSQVHRLRALVLLKKFLDLGPWAVNLALSVGIFPYVLKLLQSPASELRQVLVFIWAKILALDSSCQTDLVKDDGHSYFISHLAAGLHNGGGNQSAYSATGSLLPPEQKVMAAFIISVICNNYLPGQKSCLPQYLHKICVNLLQDPDEEVRKWVCLCMAKLWENFDDAKRVAIDDQVPRMLGAKLRDERPEVRAAAAYALGTLVGFQCDPNVSGKQVDLNRLEDFLRQRAHDDIIVAMELLRGCRDGSPLVRRESVLGLANVILHNYHQPRFESVAKHIKNQPASAQTASPRDQRPPSGGMDYEKGNGAPSPLERGNDSNFQFGADVFIDKQLLDEIGEDAKLYAEIWHALKEMQSRDPFPYVVDAVKAIVSFVNASILESEQDQLRENSQTGSALASPPRSANPEHLRHERSAGPPAQLRREGSVPGLPHFQAQQGEPRFASSTETANAHASANPERGNTVRHPEAHMQMPATTGIGLRSAVSVGNFRQYQEKFQQGPGALAPGVGDSHVMPPAAPANTGGMIQGQYLGSDASGYRMTNTGVPGDSGMGYPVHVLPAMEKYGRQEDFPPSLVSTCYERHKAHFSDPILEPLREDEDPLSEKGAERWERSRRYNRIRVAALKLAPGFASPRSSAKSPAMQRSALGLRDASPHNPPLYSPMEYDATRRASTLGDQEEVKDFTLNLRQRAVLNNDAEMTSLLLFHPYETMLLVADEKDQISLYNFEETETKVLSFGNKNPPGSRLTSLNWINETEESLLTCGSDDGVIKIYHGLHSPHPSIGSPKLVSAFVAVPDLVPGTRGSGLVMNWQQQAGAMYAGGNSSMLRGWDLRQEKCTVALPTQTDSCITSMASDESLPGMVVAGFGDGTLRIFDSRSRPDYSVKTIMREHSSWVVQTHIYAGRNELLTGSVTGELKFWDLRYPKNSVKSLEAHRSPMTALAVHDYAPIFARCVFNYCVGSCALKLTYFVCSGSHNQFIKVFRSDGEQLALIRYHEGFLGERIGPVSCLAFHPHRIFLAAGATDSVVAVYSSDK</sequence>
<organism evidence="6 7">
    <name type="scientific">Phytophthora sojae (strain P6497)</name>
    <name type="common">Soybean stem and root rot agent</name>
    <name type="synonym">Phytophthora megasperma f. sp. glycines</name>
    <dbReference type="NCBI Taxonomy" id="1094619"/>
    <lineage>
        <taxon>Eukaryota</taxon>
        <taxon>Sar</taxon>
        <taxon>Stramenopiles</taxon>
        <taxon>Oomycota</taxon>
        <taxon>Peronosporomycetes</taxon>
        <taxon>Peronosporales</taxon>
        <taxon>Peronosporaceae</taxon>
        <taxon>Phytophthora</taxon>
    </lineage>
</organism>
<dbReference type="InterPro" id="IPR036322">
    <property type="entry name" value="WD40_repeat_dom_sf"/>
</dbReference>
<dbReference type="Gene3D" id="2.130.10.10">
    <property type="entry name" value="YVTN repeat-like/Quinoprotein amine dehydrogenase"/>
    <property type="match status" value="2"/>
</dbReference>
<dbReference type="PANTHER" id="PTHR12848">
    <property type="entry name" value="REGULATORY-ASSOCIATED PROTEIN OF MTOR"/>
    <property type="match status" value="1"/>
</dbReference>
<dbReference type="InterPro" id="IPR000357">
    <property type="entry name" value="HEAT"/>
</dbReference>
<reference evidence="6 7" key="1">
    <citation type="journal article" date="2006" name="Science">
        <title>Phytophthora genome sequences uncover evolutionary origins and mechanisms of pathogenesis.</title>
        <authorList>
            <person name="Tyler B.M."/>
            <person name="Tripathy S."/>
            <person name="Zhang X."/>
            <person name="Dehal P."/>
            <person name="Jiang R.H."/>
            <person name="Aerts A."/>
            <person name="Arredondo F.D."/>
            <person name="Baxter L."/>
            <person name="Bensasson D."/>
            <person name="Beynon J.L."/>
            <person name="Chapman J."/>
            <person name="Damasceno C.M."/>
            <person name="Dorrance A.E."/>
            <person name="Dou D."/>
            <person name="Dickerman A.W."/>
            <person name="Dubchak I.L."/>
            <person name="Garbelotto M."/>
            <person name="Gijzen M."/>
            <person name="Gordon S.G."/>
            <person name="Govers F."/>
            <person name="Grunwald N.J."/>
            <person name="Huang W."/>
            <person name="Ivors K.L."/>
            <person name="Jones R.W."/>
            <person name="Kamoun S."/>
            <person name="Krampis K."/>
            <person name="Lamour K.H."/>
            <person name="Lee M.K."/>
            <person name="McDonald W.H."/>
            <person name="Medina M."/>
            <person name="Meijer H.J."/>
            <person name="Nordberg E.K."/>
            <person name="Maclean D.J."/>
            <person name="Ospina-Giraldo M.D."/>
            <person name="Morris P.F."/>
            <person name="Phuntumart V."/>
            <person name="Putnam N.H."/>
            <person name="Rash S."/>
            <person name="Rose J.K."/>
            <person name="Sakihama Y."/>
            <person name="Salamov A.A."/>
            <person name="Savidor A."/>
            <person name="Scheuring C.F."/>
            <person name="Smith B.M."/>
            <person name="Sobral B.W."/>
            <person name="Terry A."/>
            <person name="Torto-Alalibo T.A."/>
            <person name="Win J."/>
            <person name="Xu Z."/>
            <person name="Zhang H."/>
            <person name="Grigoriev I.V."/>
            <person name="Rokhsar D.S."/>
            <person name="Boore J.L."/>
        </authorList>
    </citation>
    <scope>NUCLEOTIDE SEQUENCE [LARGE SCALE GENOMIC DNA]</scope>
    <source>
        <strain evidence="6 7">P6497</strain>
    </source>
</reference>
<feature type="region of interest" description="Disordered" evidence="4">
    <location>
        <begin position="1"/>
        <end position="56"/>
    </location>
</feature>
<name>G4YVY3_PHYSP</name>
<feature type="compositionally biased region" description="Basic and acidic residues" evidence="4">
    <location>
        <begin position="43"/>
        <end position="56"/>
    </location>
</feature>
<keyword evidence="3" id="KW-0677">Repeat</keyword>
<protein>
    <recommendedName>
        <fullName evidence="5">Raptor N-terminal CASPase-like domain-containing protein</fullName>
    </recommendedName>
</protein>
<dbReference type="STRING" id="1094619.G4YVY3"/>
<dbReference type="GeneID" id="20655694"/>
<dbReference type="InterPro" id="IPR029347">
    <property type="entry name" value="Raptor_N"/>
</dbReference>
<feature type="compositionally biased region" description="Polar residues" evidence="4">
    <location>
        <begin position="889"/>
        <end position="899"/>
    </location>
</feature>
<dbReference type="SMART" id="SM01302">
    <property type="entry name" value="Raptor_N"/>
    <property type="match status" value="1"/>
</dbReference>
<comment type="similarity">
    <text evidence="1">Belongs to the WD repeat RAPTOR family.</text>
</comment>
<dbReference type="SUPFAM" id="SSF50978">
    <property type="entry name" value="WD40 repeat-like"/>
    <property type="match status" value="1"/>
</dbReference>
<dbReference type="GO" id="GO:0010506">
    <property type="term" value="P:regulation of autophagy"/>
    <property type="evidence" value="ECO:0007669"/>
    <property type="project" value="TreeGrafter"/>
</dbReference>
<feature type="compositionally biased region" description="Basic and acidic residues" evidence="4">
    <location>
        <begin position="851"/>
        <end position="860"/>
    </location>
</feature>
<dbReference type="InterPro" id="IPR011989">
    <property type="entry name" value="ARM-like"/>
</dbReference>
<dbReference type="RefSeq" id="XP_009519025.1">
    <property type="nucleotide sequence ID" value="XM_009520730.1"/>
</dbReference>
<dbReference type="EMBL" id="JH159152">
    <property type="protein sequence ID" value="EGZ23737.1"/>
    <property type="molecule type" value="Genomic_DNA"/>
</dbReference>
<evidence type="ECO:0000256" key="3">
    <source>
        <dbReference type="ARBA" id="ARBA00022737"/>
    </source>
</evidence>
<dbReference type="PANTHER" id="PTHR12848:SF16">
    <property type="entry name" value="REGULATORY-ASSOCIATED PROTEIN OF MTOR"/>
    <property type="match status" value="1"/>
</dbReference>
<dbReference type="Proteomes" id="UP000002640">
    <property type="component" value="Unassembled WGS sequence"/>
</dbReference>
<dbReference type="SMR" id="G4YVY3"/>
<proteinExistence type="inferred from homology"/>
<feature type="region of interest" description="Disordered" evidence="4">
    <location>
        <begin position="831"/>
        <end position="910"/>
    </location>
</feature>
<evidence type="ECO:0000313" key="6">
    <source>
        <dbReference type="EMBL" id="EGZ23737.1"/>
    </source>
</evidence>
<dbReference type="SMART" id="SM00320">
    <property type="entry name" value="WD40"/>
    <property type="match status" value="6"/>
</dbReference>
<dbReference type="SUPFAM" id="SSF48371">
    <property type="entry name" value="ARM repeat"/>
    <property type="match status" value="1"/>
</dbReference>
<dbReference type="GO" id="GO:0071230">
    <property type="term" value="P:cellular response to amino acid stimulus"/>
    <property type="evidence" value="ECO:0007669"/>
    <property type="project" value="TreeGrafter"/>
</dbReference>
<dbReference type="GO" id="GO:0030307">
    <property type="term" value="P:positive regulation of cell growth"/>
    <property type="evidence" value="ECO:0007669"/>
    <property type="project" value="TreeGrafter"/>
</dbReference>
<evidence type="ECO:0000256" key="2">
    <source>
        <dbReference type="ARBA" id="ARBA00022574"/>
    </source>
</evidence>
<dbReference type="Pfam" id="PF14538">
    <property type="entry name" value="Raptor_N"/>
    <property type="match status" value="1"/>
</dbReference>
<feature type="region of interest" description="Disordered" evidence="4">
    <location>
        <begin position="726"/>
        <end position="764"/>
    </location>
</feature>
<dbReference type="PRINTS" id="PR01547">
    <property type="entry name" value="YEAST176DUF"/>
</dbReference>
<keyword evidence="2" id="KW-0853">WD repeat</keyword>
<keyword evidence="7" id="KW-1185">Reference proteome</keyword>
<gene>
    <name evidence="6" type="ORF">PHYSODRAFT_483980</name>
</gene>
<evidence type="ECO:0000259" key="5">
    <source>
        <dbReference type="SMART" id="SM01302"/>
    </source>
</evidence>
<accession>G4YVY3</accession>
<dbReference type="GO" id="GO:0031931">
    <property type="term" value="C:TORC1 complex"/>
    <property type="evidence" value="ECO:0007669"/>
    <property type="project" value="InterPro"/>
</dbReference>
<dbReference type="Gene3D" id="1.25.10.10">
    <property type="entry name" value="Leucine-rich Repeat Variant"/>
    <property type="match status" value="1"/>
</dbReference>
<dbReference type="InParanoid" id="G4YVY3"/>
<dbReference type="InterPro" id="IPR001680">
    <property type="entry name" value="WD40_rpt"/>
</dbReference>
<feature type="compositionally biased region" description="Polar residues" evidence="4">
    <location>
        <begin position="729"/>
        <end position="738"/>
    </location>
</feature>
<evidence type="ECO:0000256" key="4">
    <source>
        <dbReference type="SAM" id="MobiDB-lite"/>
    </source>
</evidence>
<feature type="domain" description="Raptor N-terminal CASPase-like" evidence="5">
    <location>
        <begin position="71"/>
        <end position="224"/>
    </location>
</feature>